<dbReference type="SUPFAM" id="SSF81321">
    <property type="entry name" value="Family A G protein-coupled receptor-like"/>
    <property type="match status" value="1"/>
</dbReference>
<dbReference type="OrthoDB" id="9445642at2759"/>
<evidence type="ECO:0000256" key="5">
    <source>
        <dbReference type="ARBA" id="ARBA00023040"/>
    </source>
</evidence>
<dbReference type="SMART" id="SM01381">
    <property type="entry name" value="7TM_GPCR_Srsx"/>
    <property type="match status" value="1"/>
</dbReference>
<dbReference type="PRINTS" id="PR00237">
    <property type="entry name" value="GPCRRHODOPSN"/>
</dbReference>
<keyword evidence="5" id="KW-0297">G-protein coupled receptor</keyword>
<dbReference type="CDD" id="cd14967">
    <property type="entry name" value="7tmA_amine_R-like"/>
    <property type="match status" value="1"/>
</dbReference>
<gene>
    <name evidence="12" type="primary">adrb1</name>
    <name evidence="12" type="ORF">AWC38_SpisGene232</name>
</gene>
<dbReference type="GO" id="GO:0005886">
    <property type="term" value="C:plasma membrane"/>
    <property type="evidence" value="ECO:0007669"/>
    <property type="project" value="UniProtKB-SubCell"/>
</dbReference>
<dbReference type="Gene3D" id="1.20.1070.10">
    <property type="entry name" value="Rhodopsin 7-helix transmembrane proteins"/>
    <property type="match status" value="1"/>
</dbReference>
<dbReference type="PANTHER" id="PTHR24247:SF202">
    <property type="entry name" value="5-HYDROXYTRYPTAMINE RECEPTOR 1"/>
    <property type="match status" value="1"/>
</dbReference>
<evidence type="ECO:0000256" key="9">
    <source>
        <dbReference type="SAM" id="MobiDB-lite"/>
    </source>
</evidence>
<keyword evidence="13" id="KW-1185">Reference proteome</keyword>
<keyword evidence="3 10" id="KW-0812">Transmembrane</keyword>
<evidence type="ECO:0000256" key="7">
    <source>
        <dbReference type="ARBA" id="ARBA00023170"/>
    </source>
</evidence>
<proteinExistence type="predicted"/>
<dbReference type="EMBL" id="LSMT01000001">
    <property type="protein sequence ID" value="PFX34982.1"/>
    <property type="molecule type" value="Genomic_DNA"/>
</dbReference>
<evidence type="ECO:0000259" key="11">
    <source>
        <dbReference type="PROSITE" id="PS50262"/>
    </source>
</evidence>
<keyword evidence="4 10" id="KW-1133">Transmembrane helix</keyword>
<evidence type="ECO:0000313" key="13">
    <source>
        <dbReference type="Proteomes" id="UP000225706"/>
    </source>
</evidence>
<feature type="region of interest" description="Disordered" evidence="9">
    <location>
        <begin position="319"/>
        <end position="377"/>
    </location>
</feature>
<feature type="transmembrane region" description="Helical" evidence="10">
    <location>
        <begin position="144"/>
        <end position="164"/>
    </location>
</feature>
<feature type="transmembrane region" description="Helical" evidence="10">
    <location>
        <begin position="917"/>
        <end position="940"/>
    </location>
</feature>
<feature type="domain" description="G-protein coupled receptors family 1 profile" evidence="11">
    <location>
        <begin position="44"/>
        <end position="286"/>
    </location>
</feature>
<dbReference type="AlphaFoldDB" id="A0A2B4T2I4"/>
<dbReference type="GO" id="GO:0007187">
    <property type="term" value="P:G protein-coupled receptor signaling pathway, coupled to cyclic nucleotide second messenger"/>
    <property type="evidence" value="ECO:0007669"/>
    <property type="project" value="TreeGrafter"/>
</dbReference>
<comment type="caution">
    <text evidence="12">The sequence shown here is derived from an EMBL/GenBank/DDBJ whole genome shotgun (WGS) entry which is preliminary data.</text>
</comment>
<sequence length="956" mass="105711">MNENSAPASQNPPPQALPTLPNEDAENIASTILYAFLSLFIILGNVLVVAAFRFNRRLRTINNTFLVGLAVSDLLVGLISIPLWIYISSCQQLITCVIDKDLLTFYSTVDIFTGCASVLQLTAISMERYLAITRPINHRAYSMWIYYGMIMAAWSFAFIMAGLFPVQMSKWQKPYSIILFIACFAVPALIIVTMYAIIFQAAKGTSRARVHPIGHGGNSAQTEAKIAATIAVITGLFIIAWLPFCVVNLFAEFWHHLLPPFPEILRLIRFVKWMHYSNSMVNPMVYAYRNGEMRKTFKRLLLTCFGCRGVPHRNIRAHASAVAHSRRNSDPSPSRGRTRNNLNNDTSSSGRRNSPGGRLSSENKRVDDPIPSDSSFRNGPFFVPIQLDVERASSPMMPNTSTLAVLDPRETNYQHEEGNYFGGIYACFTTNESNSHLGGPQANGTCNSDHTVNISISNVDDAAQWNEAEWATKTGYAECEPTIDVGAETVTYENLPLPNCTLESNQNTSHLTYILRISAVKTFTDPNTSQLRAYDHLYYVSCSYDNAGRASASFVPIKNRADNDTADGVFTFSLNAYSDAEYKTAVTNSSLALNVEIFFKAEVTTQGSAPNLDLTCTPCGSDGVSQDLDDTLSYNCTDDSITETFSLKTYRYFGAEAGDIIYIHCDFRVCLADSVNTDKGGSDVVVWRTDLYQKEALRQLSDTSFYQKVDKDLTARNQNAVKNTINQLITKQELPATAKNLIITTPRTSCIYFLPKIHKPNNPAAGVFTFSLMGYSDAEHKTPVPNPINLNVDVFFKAEVKAQSNAPNLDLYSVSCYSSKSNDAAATDGKFILIANGVCLADEAITACECPDYAESCVGDPSTDFSRRHRRSISDSVDESQLYHVVSGPFTFEEEELNKDEVASDDQEETSQSFQTVAIVGAVCGIVAVAVICATVYLVIRYRNMRTQNGDMHVVT</sequence>
<dbReference type="GO" id="GO:0007268">
    <property type="term" value="P:chemical synaptic transmission"/>
    <property type="evidence" value="ECO:0007669"/>
    <property type="project" value="TreeGrafter"/>
</dbReference>
<dbReference type="PROSITE" id="PS50262">
    <property type="entry name" value="G_PROTEIN_RECEP_F1_2"/>
    <property type="match status" value="1"/>
</dbReference>
<dbReference type="Pfam" id="PF00001">
    <property type="entry name" value="7tm_1"/>
    <property type="match status" value="1"/>
</dbReference>
<evidence type="ECO:0000256" key="2">
    <source>
        <dbReference type="ARBA" id="ARBA00022475"/>
    </source>
</evidence>
<keyword evidence="8" id="KW-0807">Transducer</keyword>
<dbReference type="Proteomes" id="UP000225706">
    <property type="component" value="Unassembled WGS sequence"/>
</dbReference>
<evidence type="ECO:0000256" key="10">
    <source>
        <dbReference type="SAM" id="Phobius"/>
    </source>
</evidence>
<feature type="region of interest" description="Disordered" evidence="9">
    <location>
        <begin position="1"/>
        <end position="20"/>
    </location>
</feature>
<evidence type="ECO:0000256" key="3">
    <source>
        <dbReference type="ARBA" id="ARBA00022692"/>
    </source>
</evidence>
<keyword evidence="2" id="KW-1003">Cell membrane</keyword>
<dbReference type="GO" id="GO:0030425">
    <property type="term" value="C:dendrite"/>
    <property type="evidence" value="ECO:0007669"/>
    <property type="project" value="TreeGrafter"/>
</dbReference>
<protein>
    <submittedName>
        <fullName evidence="12">Beta-1 adrenergic receptor</fullName>
    </submittedName>
</protein>
<dbReference type="InterPro" id="IPR017452">
    <property type="entry name" value="GPCR_Rhodpsn_7TM"/>
</dbReference>
<dbReference type="GO" id="GO:0030594">
    <property type="term" value="F:neurotransmitter receptor activity"/>
    <property type="evidence" value="ECO:0007669"/>
    <property type="project" value="TreeGrafter"/>
</dbReference>
<keyword evidence="6 10" id="KW-0472">Membrane</keyword>
<evidence type="ECO:0000256" key="1">
    <source>
        <dbReference type="ARBA" id="ARBA00004651"/>
    </source>
</evidence>
<feature type="compositionally biased region" description="Low complexity" evidence="9">
    <location>
        <begin position="347"/>
        <end position="360"/>
    </location>
</feature>
<feature type="transmembrane region" description="Helical" evidence="10">
    <location>
        <begin position="32"/>
        <end position="52"/>
    </location>
</feature>
<dbReference type="InterPro" id="IPR000276">
    <property type="entry name" value="GPCR_Rhodpsn"/>
</dbReference>
<feature type="transmembrane region" description="Helical" evidence="10">
    <location>
        <begin position="105"/>
        <end position="124"/>
    </location>
</feature>
<keyword evidence="7 12" id="KW-0675">Receptor</keyword>
<dbReference type="GO" id="GO:0045202">
    <property type="term" value="C:synapse"/>
    <property type="evidence" value="ECO:0007669"/>
    <property type="project" value="GOC"/>
</dbReference>
<evidence type="ECO:0000256" key="4">
    <source>
        <dbReference type="ARBA" id="ARBA00022989"/>
    </source>
</evidence>
<feature type="transmembrane region" description="Helical" evidence="10">
    <location>
        <begin position="64"/>
        <end position="85"/>
    </location>
</feature>
<name>A0A2B4T2I4_STYPI</name>
<evidence type="ECO:0000313" key="12">
    <source>
        <dbReference type="EMBL" id="PFX34982.1"/>
    </source>
</evidence>
<evidence type="ECO:0000256" key="6">
    <source>
        <dbReference type="ARBA" id="ARBA00023136"/>
    </source>
</evidence>
<comment type="subcellular location">
    <subcellularLocation>
        <location evidence="1">Cell membrane</location>
        <topology evidence="1">Multi-pass membrane protein</topology>
    </subcellularLocation>
</comment>
<evidence type="ECO:0000256" key="8">
    <source>
        <dbReference type="ARBA" id="ARBA00023224"/>
    </source>
</evidence>
<organism evidence="12 13">
    <name type="scientific">Stylophora pistillata</name>
    <name type="common">Smooth cauliflower coral</name>
    <dbReference type="NCBI Taxonomy" id="50429"/>
    <lineage>
        <taxon>Eukaryota</taxon>
        <taxon>Metazoa</taxon>
        <taxon>Cnidaria</taxon>
        <taxon>Anthozoa</taxon>
        <taxon>Hexacorallia</taxon>
        <taxon>Scleractinia</taxon>
        <taxon>Astrocoeniina</taxon>
        <taxon>Pocilloporidae</taxon>
        <taxon>Stylophora</taxon>
    </lineage>
</organism>
<dbReference type="GO" id="GO:0004993">
    <property type="term" value="F:G protein-coupled serotonin receptor activity"/>
    <property type="evidence" value="ECO:0007669"/>
    <property type="project" value="TreeGrafter"/>
</dbReference>
<feature type="transmembrane region" description="Helical" evidence="10">
    <location>
        <begin position="226"/>
        <end position="251"/>
    </location>
</feature>
<accession>A0A2B4T2I4</accession>
<reference evidence="13" key="1">
    <citation type="journal article" date="2017" name="bioRxiv">
        <title>Comparative analysis of the genomes of Stylophora pistillata and Acropora digitifera provides evidence for extensive differences between species of corals.</title>
        <authorList>
            <person name="Voolstra C.R."/>
            <person name="Li Y."/>
            <person name="Liew Y.J."/>
            <person name="Baumgarten S."/>
            <person name="Zoccola D."/>
            <person name="Flot J.-F."/>
            <person name="Tambutte S."/>
            <person name="Allemand D."/>
            <person name="Aranda M."/>
        </authorList>
    </citation>
    <scope>NUCLEOTIDE SEQUENCE [LARGE SCALE GENOMIC DNA]</scope>
</reference>
<feature type="transmembrane region" description="Helical" evidence="10">
    <location>
        <begin position="176"/>
        <end position="199"/>
    </location>
</feature>
<dbReference type="PANTHER" id="PTHR24247">
    <property type="entry name" value="5-HYDROXYTRYPTAMINE RECEPTOR"/>
    <property type="match status" value="1"/>
</dbReference>